<evidence type="ECO:0000256" key="1">
    <source>
        <dbReference type="ARBA" id="ARBA00004167"/>
    </source>
</evidence>
<dbReference type="InterPro" id="IPR037682">
    <property type="entry name" value="TonB_C"/>
</dbReference>
<feature type="chain" id="PRO_5045990742" evidence="5">
    <location>
        <begin position="21"/>
        <end position="220"/>
    </location>
</feature>
<evidence type="ECO:0000256" key="2">
    <source>
        <dbReference type="ARBA" id="ARBA00022692"/>
    </source>
</evidence>
<evidence type="ECO:0000313" key="8">
    <source>
        <dbReference type="Proteomes" id="UP000632774"/>
    </source>
</evidence>
<proteinExistence type="predicted"/>
<accession>A0ABR9XMX7</accession>
<keyword evidence="5" id="KW-0732">Signal</keyword>
<keyword evidence="4" id="KW-0472">Membrane</keyword>
<comment type="subcellular location">
    <subcellularLocation>
        <location evidence="1">Membrane</location>
        <topology evidence="1">Single-pass membrane protein</topology>
    </subcellularLocation>
</comment>
<protein>
    <submittedName>
        <fullName evidence="7">TonB family protein</fullName>
    </submittedName>
</protein>
<feature type="signal peptide" evidence="5">
    <location>
        <begin position="1"/>
        <end position="20"/>
    </location>
</feature>
<dbReference type="RefSeq" id="WP_194108031.1">
    <property type="nucleotide sequence ID" value="NZ_JADFFM010000002.1"/>
</dbReference>
<dbReference type="Pfam" id="PF03544">
    <property type="entry name" value="TonB_C"/>
    <property type="match status" value="1"/>
</dbReference>
<reference evidence="7 8" key="1">
    <citation type="submission" date="2020-10" db="EMBL/GenBank/DDBJ databases">
        <title>Mucilaginibacter mali sp. nov., isolated from rhizosphere soil of apple orchard.</title>
        <authorList>
            <person name="Lee J.-S."/>
            <person name="Kim H.S."/>
            <person name="Kim J.-S."/>
        </authorList>
    </citation>
    <scope>NUCLEOTIDE SEQUENCE [LARGE SCALE GENOMIC DNA]</scope>
    <source>
        <strain evidence="7 8">KCTC 23157</strain>
    </source>
</reference>
<keyword evidence="8" id="KW-1185">Reference proteome</keyword>
<evidence type="ECO:0000256" key="4">
    <source>
        <dbReference type="ARBA" id="ARBA00023136"/>
    </source>
</evidence>
<sequence>MMKRLVLYIVLSFSCCAVFAQPAFKGGEQALAAFLKDHIVYPEFSVKNCIGATIQISFRVNKNGTVDQVKASPGLGIDLDDEAVRVVKMTRGHWILQPGIEAANLTIPIRFEPDMSRCATTTQMSREQAITAYRNRQELENAVTNYYENKYAGKADTSKESYILALKKQLGFDDELIDDVLQQAADKLKQGDQDGACTDWKFIRNIGSDRADKFITQYCK</sequence>
<evidence type="ECO:0000313" key="7">
    <source>
        <dbReference type="EMBL" id="MBE9668641.1"/>
    </source>
</evidence>
<dbReference type="PROSITE" id="PS51257">
    <property type="entry name" value="PROKAR_LIPOPROTEIN"/>
    <property type="match status" value="1"/>
</dbReference>
<dbReference type="PROSITE" id="PS52015">
    <property type="entry name" value="TONB_CTD"/>
    <property type="match status" value="1"/>
</dbReference>
<keyword evidence="2" id="KW-0812">Transmembrane</keyword>
<comment type="caution">
    <text evidence="7">The sequence shown here is derived from an EMBL/GenBank/DDBJ whole genome shotgun (WGS) entry which is preliminary data.</text>
</comment>
<dbReference type="InterPro" id="IPR006260">
    <property type="entry name" value="TonB/TolA_C"/>
</dbReference>
<dbReference type="Proteomes" id="UP000632774">
    <property type="component" value="Unassembled WGS sequence"/>
</dbReference>
<dbReference type="SUPFAM" id="SSF74653">
    <property type="entry name" value="TolA/TonB C-terminal domain"/>
    <property type="match status" value="1"/>
</dbReference>
<keyword evidence="3" id="KW-1133">Transmembrane helix</keyword>
<feature type="domain" description="TonB C-terminal" evidence="6">
    <location>
        <begin position="26"/>
        <end position="120"/>
    </location>
</feature>
<evidence type="ECO:0000256" key="5">
    <source>
        <dbReference type="SAM" id="SignalP"/>
    </source>
</evidence>
<organism evidence="7 8">
    <name type="scientific">Mucilaginibacter boryungensis</name>
    <dbReference type="NCBI Taxonomy" id="768480"/>
    <lineage>
        <taxon>Bacteria</taxon>
        <taxon>Pseudomonadati</taxon>
        <taxon>Bacteroidota</taxon>
        <taxon>Sphingobacteriia</taxon>
        <taxon>Sphingobacteriales</taxon>
        <taxon>Sphingobacteriaceae</taxon>
        <taxon>Mucilaginibacter</taxon>
    </lineage>
</organism>
<dbReference type="NCBIfam" id="TIGR01352">
    <property type="entry name" value="tonB_Cterm"/>
    <property type="match status" value="1"/>
</dbReference>
<name>A0ABR9XMX7_9SPHI</name>
<evidence type="ECO:0000256" key="3">
    <source>
        <dbReference type="ARBA" id="ARBA00022989"/>
    </source>
</evidence>
<dbReference type="Gene3D" id="3.30.1150.10">
    <property type="match status" value="1"/>
</dbReference>
<dbReference type="EMBL" id="JADFFM010000002">
    <property type="protein sequence ID" value="MBE9668641.1"/>
    <property type="molecule type" value="Genomic_DNA"/>
</dbReference>
<gene>
    <name evidence="7" type="ORF">IRJ18_19890</name>
</gene>
<evidence type="ECO:0000259" key="6">
    <source>
        <dbReference type="PROSITE" id="PS52015"/>
    </source>
</evidence>